<dbReference type="GO" id="GO:0006457">
    <property type="term" value="P:protein folding"/>
    <property type="evidence" value="ECO:0007669"/>
    <property type="project" value="InterPro"/>
</dbReference>
<dbReference type="InterPro" id="IPR029000">
    <property type="entry name" value="Cyclophilin-like_dom_sf"/>
</dbReference>
<dbReference type="PRINTS" id="PR00153">
    <property type="entry name" value="CSAPPISMRASE"/>
</dbReference>
<evidence type="ECO:0000313" key="5">
    <source>
        <dbReference type="Proteomes" id="UP000092420"/>
    </source>
</evidence>
<evidence type="ECO:0000256" key="2">
    <source>
        <dbReference type="ARBA" id="ARBA00023110"/>
    </source>
</evidence>
<keyword evidence="2" id="KW-0697">Rotamase</keyword>
<dbReference type="EMBL" id="LNJB01000026">
    <property type="protein sequence ID" value="KYC53420.1"/>
    <property type="molecule type" value="Genomic_DNA"/>
</dbReference>
<keyword evidence="3 4" id="KW-0413">Isomerase</keyword>
<sequence>MSNTVIIETSLGDFEIELYIDKAPITVENFLGYVKDGFYDGLIFHRVINNFMIQGGGLDPKMSEKLTKAPIKNEATNGLKNTRYTIAMARTSIIDSATSQFFINVADNYFLDHVDNTPQGFGYAVFGKVVKGIEVIDEIKEVPTASKGYHDDVPKEPVLIKRIYIKN</sequence>
<accession>A0A150J888</accession>
<accession>A0A150JIT0</accession>
<name>A0A150JIT0_9EURY</name>
<dbReference type="PROSITE" id="PS50072">
    <property type="entry name" value="CSA_PPIASE_2"/>
    <property type="match status" value="1"/>
</dbReference>
<dbReference type="InterPro" id="IPR020892">
    <property type="entry name" value="Cyclophilin-type_PPIase_CS"/>
</dbReference>
<proteinExistence type="predicted"/>
<dbReference type="GO" id="GO:0003755">
    <property type="term" value="F:peptidyl-prolyl cis-trans isomerase activity"/>
    <property type="evidence" value="ECO:0007669"/>
    <property type="project" value="UniProtKB-KW"/>
</dbReference>
<evidence type="ECO:0000313" key="4">
    <source>
        <dbReference type="EMBL" id="KYC53420.1"/>
    </source>
</evidence>
<protein>
    <recommendedName>
        <fullName evidence="1">peptidylprolyl isomerase</fullName>
        <ecNumber evidence="1">5.2.1.8</ecNumber>
    </recommendedName>
</protein>
<dbReference type="Gene3D" id="2.40.100.10">
    <property type="entry name" value="Cyclophilin-like"/>
    <property type="match status" value="1"/>
</dbReference>
<gene>
    <name evidence="4" type="ORF">AN188_01451</name>
</gene>
<dbReference type="EC" id="5.2.1.8" evidence="1"/>
<dbReference type="InterPro" id="IPR024936">
    <property type="entry name" value="Cyclophilin-type_PPIase"/>
</dbReference>
<dbReference type="PATRIC" id="fig|1706433.3.peg.1471"/>
<dbReference type="AlphaFoldDB" id="A0A150JIT0"/>
<dbReference type="PROSITE" id="PS00170">
    <property type="entry name" value="CSA_PPIASE_1"/>
    <property type="match status" value="1"/>
</dbReference>
<dbReference type="InterPro" id="IPR002130">
    <property type="entry name" value="Cyclophilin-type_PPIase_dom"/>
</dbReference>
<dbReference type="InterPro" id="IPR044665">
    <property type="entry name" value="E_coli_cyclophilin_A-like"/>
</dbReference>
<dbReference type="PANTHER" id="PTHR43246">
    <property type="entry name" value="PEPTIDYL-PROLYL CIS-TRANS ISOMERASE CYP38, CHLOROPLASTIC"/>
    <property type="match status" value="1"/>
</dbReference>
<reference evidence="4 5" key="1">
    <citation type="journal article" date="2016" name="ISME J.">
        <title>Chasing the elusive Euryarchaeota class WSA2: genomes reveal a uniquely fastidious methyl-reducing methanogen.</title>
        <authorList>
            <person name="Nobu M.K."/>
            <person name="Narihiro T."/>
            <person name="Kuroda K."/>
            <person name="Mei R."/>
            <person name="Liu W.T."/>
        </authorList>
    </citation>
    <scope>NUCLEOTIDE SEQUENCE [LARGE SCALE GENOMIC DNA]</scope>
    <source>
        <strain evidence="4">ADurb1013_Bin02101</strain>
    </source>
</reference>
<dbReference type="Proteomes" id="UP000092420">
    <property type="component" value="Unassembled WGS sequence"/>
</dbReference>
<evidence type="ECO:0000256" key="3">
    <source>
        <dbReference type="ARBA" id="ARBA00023235"/>
    </source>
</evidence>
<comment type="caution">
    <text evidence="4">The sequence shown here is derived from an EMBL/GenBank/DDBJ whole genome shotgun (WGS) entry which is preliminary data.</text>
</comment>
<dbReference type="PIRSF" id="PIRSF001467">
    <property type="entry name" value="Peptidylpro_ismrse"/>
    <property type="match status" value="1"/>
</dbReference>
<organism evidence="4 5">
    <name type="scientific">Candidatus Methanofastidiosum methylothiophilum</name>
    <dbReference type="NCBI Taxonomy" id="1705564"/>
    <lineage>
        <taxon>Archaea</taxon>
        <taxon>Methanobacteriati</taxon>
        <taxon>Methanobacteriota</taxon>
        <taxon>Stenosarchaea group</taxon>
        <taxon>Candidatus Methanofastidiosia</taxon>
        <taxon>Candidatus Methanofastidiosales</taxon>
        <taxon>Candidatus Methanofastidiosaceae</taxon>
        <taxon>Candidatus Methanofastidiosum</taxon>
    </lineage>
</organism>
<dbReference type="CDD" id="cd01920">
    <property type="entry name" value="cyclophilin_EcCYP_like"/>
    <property type="match status" value="1"/>
</dbReference>
<dbReference type="SUPFAM" id="SSF50891">
    <property type="entry name" value="Cyclophilin-like"/>
    <property type="match status" value="1"/>
</dbReference>
<evidence type="ECO:0000256" key="1">
    <source>
        <dbReference type="ARBA" id="ARBA00013194"/>
    </source>
</evidence>
<dbReference type="Pfam" id="PF00160">
    <property type="entry name" value="Pro_isomerase"/>
    <property type="match status" value="1"/>
</dbReference>